<dbReference type="SUPFAM" id="SSF53383">
    <property type="entry name" value="PLP-dependent transferases"/>
    <property type="match status" value="1"/>
</dbReference>
<evidence type="ECO:0000256" key="3">
    <source>
        <dbReference type="SAM" id="MobiDB-lite"/>
    </source>
</evidence>
<dbReference type="InterPro" id="IPR015421">
    <property type="entry name" value="PyrdxlP-dep_Trfase_major"/>
</dbReference>
<dbReference type="InterPro" id="IPR036633">
    <property type="entry name" value="Prn/Lys/Arg_de-COase_C_sf"/>
</dbReference>
<feature type="region of interest" description="Disordered" evidence="3">
    <location>
        <begin position="386"/>
        <end position="428"/>
    </location>
</feature>
<dbReference type="EMBL" id="DXDD01000079">
    <property type="protein sequence ID" value="HIY60259.1"/>
    <property type="molecule type" value="Genomic_DNA"/>
</dbReference>
<dbReference type="PANTHER" id="PTHR43277">
    <property type="entry name" value="ARGININE DECARBOXYLASE"/>
    <property type="match status" value="1"/>
</dbReference>
<dbReference type="SUPFAM" id="SSF55904">
    <property type="entry name" value="Ornithine decarboxylase C-terminal domain"/>
    <property type="match status" value="1"/>
</dbReference>
<sequence>MSGENSGLLGQLERYRDSACYPFHMPGHKRNMPAEAGPAMRLAAQLDITEIEGFDDLHQPEGVLLAAERRAAEVFGAEETFFLVNGSTAGILTAVSAAVKKGGRILMARNCHKSAYHAVFLRELQPVFVYPEVLEGGVADAVAPEQVEEALSRWSDIRAVLITSPTYDGVVSDVKAIAGIAHRAGAALIVDSAHGAHFGFAPGQPESPVRLGADLVVQSLHKTLPALTQTALLHRSGRLVSSEAVRRFERIYQTSSPSYLMMGSMDFCVRLLAEQGSRIFADFEKRLDGLYERLSGLSVLRNLGERLPEQGRMKAFDRGKLLISAADGKITGNLLYKELLKRYYLQMEMVCDTYVTAILTPWDTQEGFLRLAEALEEIDRRLSSGTFLAGGPAGRPDSGRSGPPQGAREPGRSGPPQGAREPDALRHWPRTRSVLPLHEAEEAPKTAARLCGAAGSISGTYVNLYPPGIPLIIPGELITEEIIKLIKRYVRLGLNVQGVEKPDGGGFSPSELIIETITGRRN</sequence>
<organism evidence="5 6">
    <name type="scientific">Candidatus Eisenbergiella pullistercoris</name>
    <dbReference type="NCBI Taxonomy" id="2838555"/>
    <lineage>
        <taxon>Bacteria</taxon>
        <taxon>Bacillati</taxon>
        <taxon>Bacillota</taxon>
        <taxon>Clostridia</taxon>
        <taxon>Lachnospirales</taxon>
        <taxon>Lachnospiraceae</taxon>
        <taxon>Eisenbergiella</taxon>
    </lineage>
</organism>
<reference evidence="5" key="1">
    <citation type="journal article" date="2021" name="PeerJ">
        <title>Extensive microbial diversity within the chicken gut microbiome revealed by metagenomics and culture.</title>
        <authorList>
            <person name="Gilroy R."/>
            <person name="Ravi A."/>
            <person name="Getino M."/>
            <person name="Pursley I."/>
            <person name="Horton D.L."/>
            <person name="Alikhan N.F."/>
            <person name="Baker D."/>
            <person name="Gharbi K."/>
            <person name="Hall N."/>
            <person name="Watson M."/>
            <person name="Adriaenssens E.M."/>
            <person name="Foster-Nyarko E."/>
            <person name="Jarju S."/>
            <person name="Secka A."/>
            <person name="Antonio M."/>
            <person name="Oren A."/>
            <person name="Chaudhuri R.R."/>
            <person name="La Ragione R."/>
            <person name="Hildebrand F."/>
            <person name="Pallen M.J."/>
        </authorList>
    </citation>
    <scope>NUCLEOTIDE SEQUENCE</scope>
    <source>
        <strain evidence="5">ChiSxjej3B15-24422</strain>
    </source>
</reference>
<dbReference type="InterPro" id="IPR015424">
    <property type="entry name" value="PyrdxlP-dep_Trfase"/>
</dbReference>
<protein>
    <submittedName>
        <fullName evidence="5">Aminotransferase class V-fold PLP-dependent enzyme</fullName>
    </submittedName>
</protein>
<comment type="cofactor">
    <cofactor evidence="1">
        <name>pyridoxal 5'-phosphate</name>
        <dbReference type="ChEBI" id="CHEBI:597326"/>
    </cofactor>
</comment>
<gene>
    <name evidence="5" type="ORF">H9831_06210</name>
</gene>
<comment type="caution">
    <text evidence="5">The sequence shown here is derived from an EMBL/GenBank/DDBJ whole genome shotgun (WGS) entry which is preliminary data.</text>
</comment>
<evidence type="ECO:0000259" key="4">
    <source>
        <dbReference type="Pfam" id="PF01276"/>
    </source>
</evidence>
<feature type="domain" description="Orn/Lys/Arg decarboxylases family 1 pyridoxal-P attachment site" evidence="4">
    <location>
        <begin position="11"/>
        <end position="282"/>
    </location>
</feature>
<evidence type="ECO:0000313" key="5">
    <source>
        <dbReference type="EMBL" id="HIY60259.1"/>
    </source>
</evidence>
<evidence type="ECO:0000313" key="6">
    <source>
        <dbReference type="Proteomes" id="UP000824007"/>
    </source>
</evidence>
<dbReference type="Proteomes" id="UP000824007">
    <property type="component" value="Unassembled WGS sequence"/>
</dbReference>
<keyword evidence="5" id="KW-0032">Aminotransferase</keyword>
<keyword evidence="2" id="KW-0663">Pyridoxal phosphate</keyword>
<dbReference type="Pfam" id="PF01276">
    <property type="entry name" value="OKR_DC_1"/>
    <property type="match status" value="1"/>
</dbReference>
<reference evidence="5" key="2">
    <citation type="submission" date="2021-04" db="EMBL/GenBank/DDBJ databases">
        <authorList>
            <person name="Gilroy R."/>
        </authorList>
    </citation>
    <scope>NUCLEOTIDE SEQUENCE</scope>
    <source>
        <strain evidence="5">ChiSxjej3B15-24422</strain>
    </source>
</reference>
<evidence type="ECO:0000256" key="1">
    <source>
        <dbReference type="ARBA" id="ARBA00001933"/>
    </source>
</evidence>
<proteinExistence type="predicted"/>
<evidence type="ECO:0000256" key="2">
    <source>
        <dbReference type="ARBA" id="ARBA00022898"/>
    </source>
</evidence>
<dbReference type="InterPro" id="IPR000310">
    <property type="entry name" value="Orn/Lys/Arg_deCO2ase_major_dom"/>
</dbReference>
<dbReference type="InterPro" id="IPR052357">
    <property type="entry name" value="Orn_Lys_Arg_decarboxylase-I"/>
</dbReference>
<name>A0A9D1YPP4_9FIRM</name>
<dbReference type="Gene3D" id="3.90.105.10">
    <property type="entry name" value="Molybdopterin biosynthesis moea protein, domain 2"/>
    <property type="match status" value="1"/>
</dbReference>
<accession>A0A9D1YPP4</accession>
<dbReference type="Gene3D" id="3.40.640.10">
    <property type="entry name" value="Type I PLP-dependent aspartate aminotransferase-like (Major domain)"/>
    <property type="match status" value="1"/>
</dbReference>
<dbReference type="AlphaFoldDB" id="A0A9D1YPP4"/>
<keyword evidence="5" id="KW-0808">Transferase</keyword>
<dbReference type="GO" id="GO:0008483">
    <property type="term" value="F:transaminase activity"/>
    <property type="evidence" value="ECO:0007669"/>
    <property type="project" value="UniProtKB-KW"/>
</dbReference>
<dbReference type="PANTHER" id="PTHR43277:SF4">
    <property type="entry name" value="ARGININE DECARBOXYLASE"/>
    <property type="match status" value="1"/>
</dbReference>